<name>A0ABS6ZXA9_9DEIN</name>
<evidence type="ECO:0000313" key="2">
    <source>
        <dbReference type="EMBL" id="MBW6394692.1"/>
    </source>
</evidence>
<dbReference type="EMBL" id="JAHXRS010000008">
    <property type="protein sequence ID" value="MBW6394692.1"/>
    <property type="molecule type" value="Genomic_DNA"/>
</dbReference>
<accession>A0ABS6ZXA9</accession>
<reference evidence="2 3" key="1">
    <citation type="submission" date="2021-07" db="EMBL/GenBank/DDBJ databases">
        <title>Thermus aquaticus gen. n. and sp. n., a nonsporulating extreme thermophile.</title>
        <authorList>
            <person name="Hu C.-J."/>
            <person name="Li W.-J."/>
            <person name="Xian W.-D."/>
        </authorList>
    </citation>
    <scope>NUCLEOTIDE SEQUENCE [LARGE SCALE GENOMIC DNA]</scope>
    <source>
        <strain evidence="2 3">SYSU G05001</strain>
    </source>
</reference>
<dbReference type="RefSeq" id="WP_219759354.1">
    <property type="nucleotide sequence ID" value="NZ_JAHXRS010000008.1"/>
</dbReference>
<feature type="transmembrane region" description="Helical" evidence="1">
    <location>
        <begin position="152"/>
        <end position="182"/>
    </location>
</feature>
<dbReference type="Proteomes" id="UP000724268">
    <property type="component" value="Unassembled WGS sequence"/>
</dbReference>
<proteinExistence type="predicted"/>
<comment type="caution">
    <text evidence="2">The sequence shown here is derived from an EMBL/GenBank/DDBJ whole genome shotgun (WGS) entry which is preliminary data.</text>
</comment>
<evidence type="ECO:0000313" key="3">
    <source>
        <dbReference type="Proteomes" id="UP000724268"/>
    </source>
</evidence>
<keyword evidence="3" id="KW-1185">Reference proteome</keyword>
<protein>
    <recommendedName>
        <fullName evidence="4">DUF1385 domain-containing protein</fullName>
    </recommendedName>
</protein>
<feature type="transmembrane region" description="Helical" evidence="1">
    <location>
        <begin position="89"/>
        <end position="107"/>
    </location>
</feature>
<keyword evidence="1" id="KW-1133">Transmembrane helix</keyword>
<sequence>MRPEGGFAHERGMILWVQVGEAWEKWRFSRDGAQAEPAQPPKSSLFGLTSFLLGILPWRDLKPWARWTLVLLLTAIALYGLTVSGPKQALGLVMGFLGAGVGMRFTLMPRWHALEHKAVHLLSRLGDGPIPGKEEVLKELRELPSLHPNCGVLFGSSVIALAALLTVFLPLTVALLLGVALAEAAWRFGLHRIFLPIQHLFLAPPTEEMMERVAEELPGLLKRAERG</sequence>
<gene>
    <name evidence="2" type="ORF">KZX47_05935</name>
</gene>
<feature type="transmembrane region" description="Helical" evidence="1">
    <location>
        <begin position="64"/>
        <end position="82"/>
    </location>
</feature>
<keyword evidence="1" id="KW-0472">Membrane</keyword>
<organism evidence="2 3">
    <name type="scientific">Thermus brevis</name>
    <dbReference type="NCBI Taxonomy" id="2862456"/>
    <lineage>
        <taxon>Bacteria</taxon>
        <taxon>Thermotogati</taxon>
        <taxon>Deinococcota</taxon>
        <taxon>Deinococci</taxon>
        <taxon>Thermales</taxon>
        <taxon>Thermaceae</taxon>
        <taxon>Thermus</taxon>
    </lineage>
</organism>
<evidence type="ECO:0000256" key="1">
    <source>
        <dbReference type="SAM" id="Phobius"/>
    </source>
</evidence>
<evidence type="ECO:0008006" key="4">
    <source>
        <dbReference type="Google" id="ProtNLM"/>
    </source>
</evidence>
<keyword evidence="1" id="KW-0812">Transmembrane</keyword>